<dbReference type="RefSeq" id="WP_183602259.1">
    <property type="nucleotide sequence ID" value="NZ_JACHXK010000011.1"/>
</dbReference>
<evidence type="ECO:0000313" key="4">
    <source>
        <dbReference type="Proteomes" id="UP000570361"/>
    </source>
</evidence>
<reference evidence="3 4" key="1">
    <citation type="submission" date="2020-08" db="EMBL/GenBank/DDBJ databases">
        <title>Genomic Encyclopedia of Type Strains, Phase III (KMG-III): the genomes of soil and plant-associated and newly described type strains.</title>
        <authorList>
            <person name="Whitman W."/>
        </authorList>
    </citation>
    <scope>NUCLEOTIDE SEQUENCE [LARGE SCALE GENOMIC DNA]</scope>
    <source>
        <strain evidence="3 4">CECT 5862</strain>
    </source>
</reference>
<proteinExistence type="predicted"/>
<evidence type="ECO:0000259" key="2">
    <source>
        <dbReference type="Pfam" id="PF07833"/>
    </source>
</evidence>
<dbReference type="Pfam" id="PF07833">
    <property type="entry name" value="Cu_amine_oxidN1"/>
    <property type="match status" value="1"/>
</dbReference>
<dbReference type="SUPFAM" id="SSF55383">
    <property type="entry name" value="Copper amine oxidase, domain N"/>
    <property type="match status" value="1"/>
</dbReference>
<dbReference type="InterPro" id="IPR012854">
    <property type="entry name" value="Cu_amine_oxidase-like_N"/>
</dbReference>
<dbReference type="InterPro" id="IPR036582">
    <property type="entry name" value="Mao_N_sf"/>
</dbReference>
<evidence type="ECO:0000256" key="1">
    <source>
        <dbReference type="SAM" id="SignalP"/>
    </source>
</evidence>
<dbReference type="EMBL" id="JACHXK010000011">
    <property type="protein sequence ID" value="MBB3112208.1"/>
    <property type="molecule type" value="Genomic_DNA"/>
</dbReference>
<keyword evidence="4" id="KW-1185">Reference proteome</keyword>
<protein>
    <recommendedName>
        <fullName evidence="2">Copper amine oxidase-like N-terminal domain-containing protein</fullName>
    </recommendedName>
</protein>
<evidence type="ECO:0000313" key="3">
    <source>
        <dbReference type="EMBL" id="MBB3112208.1"/>
    </source>
</evidence>
<organism evidence="3 4">
    <name type="scientific">Paenibacillus phyllosphaerae</name>
    <dbReference type="NCBI Taxonomy" id="274593"/>
    <lineage>
        <taxon>Bacteria</taxon>
        <taxon>Bacillati</taxon>
        <taxon>Bacillota</taxon>
        <taxon>Bacilli</taxon>
        <taxon>Bacillales</taxon>
        <taxon>Paenibacillaceae</taxon>
        <taxon>Paenibacillus</taxon>
    </lineage>
</organism>
<keyword evidence="1" id="KW-0732">Signal</keyword>
<feature type="chain" id="PRO_5030635605" description="Copper amine oxidase-like N-terminal domain-containing protein" evidence="1">
    <location>
        <begin position="25"/>
        <end position="317"/>
    </location>
</feature>
<sequence>MKRILTILLAAILLMIGAVPAALAAPAAISLFINGEQIQDNGIKPVTDAKGIYLPYKPVFAKLGYAVAYDPKARLIVLTKTGIKIAFAPGKNTALVNGVKTALTVAPRTIGSTVYVPLSFLREAAHVPATYERATGAIRIGQAEDKFLPPVQFGMTVDEVKQLMSTEPTGELEEEGRQHLVNYWLQIPNGRKGSYTFTFENGKLVQISVAYMETSWNYDASIQTYKQDKAYLEQLYNNGKNATDTYWNTSPEEALEYLEEYGTSNGTIYKDAISYGFMDLAATYEQPSFSVGIRFANANWDEPGDPFYFEMITYTKK</sequence>
<accession>A0A7W5B0P6</accession>
<gene>
    <name evidence="3" type="ORF">FHS18_004294</name>
</gene>
<dbReference type="Gene3D" id="3.10.450.730">
    <property type="entry name" value="BLIP domain"/>
    <property type="match status" value="1"/>
</dbReference>
<dbReference type="AlphaFoldDB" id="A0A7W5B0P6"/>
<comment type="caution">
    <text evidence="3">The sequence shown here is derived from an EMBL/GenBank/DDBJ whole genome shotgun (WGS) entry which is preliminary data.</text>
</comment>
<feature type="domain" description="Copper amine oxidase-like N-terminal" evidence="2">
    <location>
        <begin position="33"/>
        <end position="140"/>
    </location>
</feature>
<dbReference type="Gene3D" id="3.30.457.10">
    <property type="entry name" value="Copper amine oxidase-like, N-terminal domain"/>
    <property type="match status" value="1"/>
</dbReference>
<feature type="signal peptide" evidence="1">
    <location>
        <begin position="1"/>
        <end position="24"/>
    </location>
</feature>
<name>A0A7W5B0P6_9BACL</name>
<dbReference type="Proteomes" id="UP000570361">
    <property type="component" value="Unassembled WGS sequence"/>
</dbReference>